<proteinExistence type="inferred from homology"/>
<accession>A0A1R4HAM8</accession>
<evidence type="ECO:0000256" key="2">
    <source>
        <dbReference type="ARBA" id="ARBA00022670"/>
    </source>
</evidence>
<dbReference type="InterPro" id="IPR051202">
    <property type="entry name" value="Peptidase_C40"/>
</dbReference>
<dbReference type="GO" id="GO:0006508">
    <property type="term" value="P:proteolysis"/>
    <property type="evidence" value="ECO:0007669"/>
    <property type="project" value="UniProtKB-KW"/>
</dbReference>
<evidence type="ECO:0000256" key="4">
    <source>
        <dbReference type="ARBA" id="ARBA00022807"/>
    </source>
</evidence>
<evidence type="ECO:0000256" key="5">
    <source>
        <dbReference type="SAM" id="Phobius"/>
    </source>
</evidence>
<feature type="transmembrane region" description="Helical" evidence="5">
    <location>
        <begin position="38"/>
        <end position="58"/>
    </location>
</feature>
<evidence type="ECO:0000259" key="6">
    <source>
        <dbReference type="PROSITE" id="PS51935"/>
    </source>
</evidence>
<dbReference type="PANTHER" id="PTHR47053:SF1">
    <property type="entry name" value="MUREIN DD-ENDOPEPTIDASE MEPH-RELATED"/>
    <property type="match status" value="1"/>
</dbReference>
<dbReference type="Pfam" id="PF00877">
    <property type="entry name" value="NLPC_P60"/>
    <property type="match status" value="1"/>
</dbReference>
<dbReference type="InterPro" id="IPR038765">
    <property type="entry name" value="Papain-like_cys_pep_sf"/>
</dbReference>
<keyword evidence="3" id="KW-0378">Hydrolase</keyword>
<name>A0A1R4HAM8_9GAMM</name>
<dbReference type="SUPFAM" id="SSF54001">
    <property type="entry name" value="Cysteine proteinases"/>
    <property type="match status" value="1"/>
</dbReference>
<evidence type="ECO:0000313" key="7">
    <source>
        <dbReference type="EMBL" id="SJM93269.1"/>
    </source>
</evidence>
<dbReference type="PANTHER" id="PTHR47053">
    <property type="entry name" value="MUREIN DD-ENDOPEPTIDASE MEPH-RELATED"/>
    <property type="match status" value="1"/>
</dbReference>
<evidence type="ECO:0000256" key="1">
    <source>
        <dbReference type="ARBA" id="ARBA00007074"/>
    </source>
</evidence>
<gene>
    <name evidence="7" type="ORF">CRENPOLYSF2_320005</name>
</gene>
<keyword evidence="5" id="KW-1133">Transmembrane helix</keyword>
<comment type="similarity">
    <text evidence="1">Belongs to the peptidase C40 family.</text>
</comment>
<protein>
    <submittedName>
        <fullName evidence="7">NLP/P60 protein (Modular protein)</fullName>
    </submittedName>
</protein>
<keyword evidence="8" id="KW-1185">Reference proteome</keyword>
<feature type="domain" description="NlpC/P60" evidence="6">
    <location>
        <begin position="71"/>
        <end position="195"/>
    </location>
</feature>
<keyword evidence="4" id="KW-0788">Thiol protease</keyword>
<evidence type="ECO:0000313" key="8">
    <source>
        <dbReference type="Proteomes" id="UP000195442"/>
    </source>
</evidence>
<organism evidence="7 8">
    <name type="scientific">Crenothrix polyspora</name>
    <dbReference type="NCBI Taxonomy" id="360316"/>
    <lineage>
        <taxon>Bacteria</taxon>
        <taxon>Pseudomonadati</taxon>
        <taxon>Pseudomonadota</taxon>
        <taxon>Gammaproteobacteria</taxon>
        <taxon>Methylococcales</taxon>
        <taxon>Crenotrichaceae</taxon>
        <taxon>Crenothrix</taxon>
    </lineage>
</organism>
<evidence type="ECO:0000256" key="3">
    <source>
        <dbReference type="ARBA" id="ARBA00022801"/>
    </source>
</evidence>
<dbReference type="GO" id="GO:0008234">
    <property type="term" value="F:cysteine-type peptidase activity"/>
    <property type="evidence" value="ECO:0007669"/>
    <property type="project" value="UniProtKB-KW"/>
</dbReference>
<reference evidence="8" key="1">
    <citation type="submission" date="2017-02" db="EMBL/GenBank/DDBJ databases">
        <authorList>
            <person name="Daims H."/>
        </authorList>
    </citation>
    <scope>NUCLEOTIDE SEQUENCE [LARGE SCALE GENOMIC DNA]</scope>
</reference>
<keyword evidence="5" id="KW-0472">Membrane</keyword>
<keyword evidence="2" id="KW-0645">Protease</keyword>
<dbReference type="Proteomes" id="UP000195442">
    <property type="component" value="Unassembled WGS sequence"/>
</dbReference>
<keyword evidence="5" id="KW-0812">Transmembrane</keyword>
<dbReference type="Gene3D" id="3.90.1720.10">
    <property type="entry name" value="endopeptidase domain like (from Nostoc punctiforme)"/>
    <property type="match status" value="1"/>
</dbReference>
<dbReference type="EMBL" id="FUKJ01000246">
    <property type="protein sequence ID" value="SJM93269.1"/>
    <property type="molecule type" value="Genomic_DNA"/>
</dbReference>
<dbReference type="InterPro" id="IPR000064">
    <property type="entry name" value="NLP_P60_dom"/>
</dbReference>
<dbReference type="PROSITE" id="PS51935">
    <property type="entry name" value="NLPC_P60"/>
    <property type="match status" value="1"/>
</dbReference>
<sequence>MLAQRHFSLFSDDITGSFFGRLKSMNSFWIKTNHHTRYYLYELIRFIGFAVVLVLFAGCASSPEIKPQIVRSSKSPVIDYALSLQGIPYRYGKSSPEEGFDCSGFVQHVYQHYGVALPRRASDMALALPEIPKYGLSSGDLVFFNTNGRPHSHVGIFIKDDKFIHAPSRRTGKVLVSSLNNRYWQKHFTGVRRPK</sequence>
<dbReference type="AlphaFoldDB" id="A0A1R4HAM8"/>